<evidence type="ECO:0000313" key="3">
    <source>
        <dbReference type="Proteomes" id="UP000236649"/>
    </source>
</evidence>
<dbReference type="Proteomes" id="UP000236649">
    <property type="component" value="Chromosome 1"/>
</dbReference>
<gene>
    <name evidence="2" type="ORF">C2L64_07500</name>
</gene>
<evidence type="ECO:0000313" key="2">
    <source>
        <dbReference type="EMBL" id="AUT68192.1"/>
    </source>
</evidence>
<dbReference type="RefSeq" id="WP_090837883.1">
    <property type="nucleotide sequence ID" value="NZ_CADFGJ010000046.1"/>
</dbReference>
<dbReference type="PROSITE" id="PS51257">
    <property type="entry name" value="PROKAR_LIPOPROTEIN"/>
    <property type="match status" value="1"/>
</dbReference>
<dbReference type="GeneID" id="55528184"/>
<name>A0AAN1J851_9BURK</name>
<sequence length="411" mass="43819">MRTTIAVLVVAATVATSCVVPSALAGGTKAAKAAKAASVPTGDLRAYMHGIGAITDAQGVTTVFFSSSGLPPRGAGRDRNWTHDVYIARWTPQQPKLDRPRVFISRPEAQEPVSVAQNDTGRVMVSFEDGWNTPNEVSQRYGVYTSDLKDVKPYPNDVLSGGHSGHVAAVGSRFVVFYSNDWVNGGGVDNLGTGNGVYVKTYDADGALLQAIDVAPRVREWWPMIAASPTRALLVWQQYVSGETWARLKVATLDPSTGALSEPRVIADRLLYYTYAAAYVPSIDRFVVVATSDKGKGFAQLIDASGQTTATLDCMPASVREAGIPVIGERAFTPSQDGRLLHLKLTPASIELAGTQPSPIAWTYTGSVGLVRSPTQLHWVATSPKGLQEADFDLKAGNAVKVPDAKDLCKG</sequence>
<organism evidence="2 3">
    <name type="scientific">Paraburkholderia hospita</name>
    <dbReference type="NCBI Taxonomy" id="169430"/>
    <lineage>
        <taxon>Bacteria</taxon>
        <taxon>Pseudomonadati</taxon>
        <taxon>Pseudomonadota</taxon>
        <taxon>Betaproteobacteria</taxon>
        <taxon>Burkholderiales</taxon>
        <taxon>Burkholderiaceae</taxon>
        <taxon>Paraburkholderia</taxon>
    </lineage>
</organism>
<reference evidence="2 3" key="1">
    <citation type="submission" date="2018-01" db="EMBL/GenBank/DDBJ databases">
        <title>Species boundaries and ecological features among Paraburkholderia terrae DSMZ17804T, P. hospita DSMZ17164T and P. caribensis DSMZ13236T.</title>
        <authorList>
            <person name="Pratama A.A."/>
        </authorList>
    </citation>
    <scope>NUCLEOTIDE SEQUENCE [LARGE SCALE GENOMIC DNA]</scope>
    <source>
        <strain evidence="2 3">DSM 17164</strain>
    </source>
</reference>
<dbReference type="KEGG" id="phs:C2L64_07500"/>
<dbReference type="AlphaFoldDB" id="A0AAN1J851"/>
<evidence type="ECO:0000256" key="1">
    <source>
        <dbReference type="SAM" id="SignalP"/>
    </source>
</evidence>
<protein>
    <submittedName>
        <fullName evidence="2">Uncharacterized protein</fullName>
    </submittedName>
</protein>
<proteinExistence type="predicted"/>
<accession>A0AAN1J851</accession>
<feature type="chain" id="PRO_5043044023" evidence="1">
    <location>
        <begin position="26"/>
        <end position="411"/>
    </location>
</feature>
<feature type="signal peptide" evidence="1">
    <location>
        <begin position="1"/>
        <end position="25"/>
    </location>
</feature>
<dbReference type="EMBL" id="CP026105">
    <property type="protein sequence ID" value="AUT68192.1"/>
    <property type="molecule type" value="Genomic_DNA"/>
</dbReference>
<keyword evidence="1" id="KW-0732">Signal</keyword>